<evidence type="ECO:0000313" key="6">
    <source>
        <dbReference type="EMBL" id="KAK0154667.1"/>
    </source>
</evidence>
<accession>A0AA47NAV7</accession>
<dbReference type="InterPro" id="IPR000215">
    <property type="entry name" value="Serpin_fam"/>
</dbReference>
<sequence length="135" mass="14185">MAQSALPGKGVGGPHAHAAMAALGSSNTVFALDMFRCLSQASPSGNVFFSPLSVSSALAMVYLGAKGDTASQMQKTLSFSSEDVHTDFQTLNADINSPSSAFILKLANRLYGENTAHFLPVSVVFIPKYMIALIL</sequence>
<dbReference type="Proteomes" id="UP001174136">
    <property type="component" value="Unassembled WGS sequence"/>
</dbReference>
<dbReference type="InterPro" id="IPR023796">
    <property type="entry name" value="Serpin_dom"/>
</dbReference>
<organism evidence="6 7">
    <name type="scientific">Merluccius polli</name>
    <name type="common">Benguela hake</name>
    <name type="synonym">Merluccius cadenati</name>
    <dbReference type="NCBI Taxonomy" id="89951"/>
    <lineage>
        <taxon>Eukaryota</taxon>
        <taxon>Metazoa</taxon>
        <taxon>Chordata</taxon>
        <taxon>Craniata</taxon>
        <taxon>Vertebrata</taxon>
        <taxon>Euteleostomi</taxon>
        <taxon>Actinopterygii</taxon>
        <taxon>Neopterygii</taxon>
        <taxon>Teleostei</taxon>
        <taxon>Neoteleostei</taxon>
        <taxon>Acanthomorphata</taxon>
        <taxon>Zeiogadaria</taxon>
        <taxon>Gadariae</taxon>
        <taxon>Gadiformes</taxon>
        <taxon>Gadoidei</taxon>
        <taxon>Merlucciidae</taxon>
        <taxon>Merluccius</taxon>
    </lineage>
</organism>
<comment type="subcellular location">
    <subcellularLocation>
        <location evidence="1">Cytoplasm</location>
    </subcellularLocation>
</comment>
<dbReference type="InterPro" id="IPR042178">
    <property type="entry name" value="Serpin_sf_1"/>
</dbReference>
<dbReference type="GO" id="GO:0005737">
    <property type="term" value="C:cytoplasm"/>
    <property type="evidence" value="ECO:0007669"/>
    <property type="project" value="UniProtKB-SubCell"/>
</dbReference>
<evidence type="ECO:0000256" key="4">
    <source>
        <dbReference type="ARBA" id="ARBA00022900"/>
    </source>
</evidence>
<dbReference type="AlphaFoldDB" id="A0AA47NAV7"/>
<evidence type="ECO:0000256" key="2">
    <source>
        <dbReference type="ARBA" id="ARBA00022490"/>
    </source>
</evidence>
<comment type="caution">
    <text evidence="6">The sequence shown here is derived from an EMBL/GenBank/DDBJ whole genome shotgun (WGS) entry which is preliminary data.</text>
</comment>
<evidence type="ECO:0000259" key="5">
    <source>
        <dbReference type="Pfam" id="PF00079"/>
    </source>
</evidence>
<dbReference type="PANTHER" id="PTHR11461:SF180">
    <property type="entry name" value="LEUKOCYTE ELASTASE INHIBITOR"/>
    <property type="match status" value="1"/>
</dbReference>
<keyword evidence="2" id="KW-0963">Cytoplasm</keyword>
<reference evidence="6" key="1">
    <citation type="journal article" date="2023" name="Front. Mar. Sci.">
        <title>A new Merluccius polli reference genome to investigate the effects of global change in West African waters.</title>
        <authorList>
            <person name="Mateo J.L."/>
            <person name="Blanco-Fernandez C."/>
            <person name="Garcia-Vazquez E."/>
            <person name="Machado-Schiaffino G."/>
        </authorList>
    </citation>
    <scope>NUCLEOTIDE SEQUENCE</scope>
    <source>
        <strain evidence="6">C29</strain>
        <tissue evidence="6">Fin</tissue>
    </source>
</reference>
<gene>
    <name evidence="6" type="primary">SERPINB1_4</name>
    <name evidence="6" type="ORF">N1851_003029</name>
</gene>
<feature type="domain" description="Serpin" evidence="5">
    <location>
        <begin position="26"/>
        <end position="119"/>
    </location>
</feature>
<dbReference type="SUPFAM" id="SSF56574">
    <property type="entry name" value="Serpins"/>
    <property type="match status" value="1"/>
</dbReference>
<dbReference type="Gene3D" id="3.30.497.10">
    <property type="entry name" value="Antithrombin, subunit I, domain 2"/>
    <property type="match status" value="1"/>
</dbReference>
<dbReference type="GO" id="GO:0005615">
    <property type="term" value="C:extracellular space"/>
    <property type="evidence" value="ECO:0007669"/>
    <property type="project" value="InterPro"/>
</dbReference>
<name>A0AA47NAV7_MERPO</name>
<protein>
    <submittedName>
        <fullName evidence="6">Leukocyte elastase inhibitor</fullName>
    </submittedName>
</protein>
<dbReference type="GO" id="GO:0004867">
    <property type="term" value="F:serine-type endopeptidase inhibitor activity"/>
    <property type="evidence" value="ECO:0007669"/>
    <property type="project" value="UniProtKB-KW"/>
</dbReference>
<dbReference type="InterPro" id="IPR036186">
    <property type="entry name" value="Serpin_sf"/>
</dbReference>
<evidence type="ECO:0000256" key="3">
    <source>
        <dbReference type="ARBA" id="ARBA00022690"/>
    </source>
</evidence>
<keyword evidence="3" id="KW-0646">Protease inhibitor</keyword>
<keyword evidence="7" id="KW-1185">Reference proteome</keyword>
<evidence type="ECO:0000313" key="7">
    <source>
        <dbReference type="Proteomes" id="UP001174136"/>
    </source>
</evidence>
<evidence type="ECO:0000256" key="1">
    <source>
        <dbReference type="ARBA" id="ARBA00004496"/>
    </source>
</evidence>
<proteinExistence type="predicted"/>
<keyword evidence="4" id="KW-0722">Serine protease inhibitor</keyword>
<dbReference type="EMBL" id="JAOPHQ010000374">
    <property type="protein sequence ID" value="KAK0154667.1"/>
    <property type="molecule type" value="Genomic_DNA"/>
</dbReference>
<dbReference type="Pfam" id="PF00079">
    <property type="entry name" value="Serpin"/>
    <property type="match status" value="1"/>
</dbReference>
<dbReference type="PANTHER" id="PTHR11461">
    <property type="entry name" value="SERINE PROTEASE INHIBITOR, SERPIN"/>
    <property type="match status" value="1"/>
</dbReference>